<gene>
    <name evidence="4" type="ORF">HNQ81_003196</name>
</gene>
<protein>
    <submittedName>
        <fullName evidence="4">Serine O-acetyltransferase</fullName>
        <ecNumber evidence="4">2.3.1.30</ecNumber>
    </submittedName>
</protein>
<evidence type="ECO:0000256" key="1">
    <source>
        <dbReference type="ARBA" id="ARBA00022605"/>
    </source>
</evidence>
<proteinExistence type="predicted"/>
<dbReference type="Gene3D" id="1.10.3130.10">
    <property type="entry name" value="serine acetyltransferase, domain 1"/>
    <property type="match status" value="1"/>
</dbReference>
<sequence length="327" mass="36294">MAPKIQPQTTIDTIADICNHIQISQSSRHDKVPAIVNRLLNSWSTKECYEHISPVSIPSHDKIIEIVQQARRILFPGYFTRTRLHAANLEYYIGKETTDLYEKVGEQIVIAIRHDCRRNNLPCTRCEERSQELTLAFIESLPDVTATLATDIRAAIEGDPATDSPDEVIFSYPGLLAISIFRLAHELFRLKVPIVPRIMTEYAHSLTGIDIHPGATIGEGFFIDHGTGVVIGETTVIGNNVRLYQGVTLGALSLPRDAGTKLRHQKRHPTIEDDVIIYANTTILGGDTVIGRGSVIGGNIWLTESVEAGTRVMLKRPELIYANGRAR</sequence>
<dbReference type="AlphaFoldDB" id="A0A840UUH8"/>
<keyword evidence="5" id="KW-1185">Reference proteome</keyword>
<dbReference type="CDD" id="cd03354">
    <property type="entry name" value="LbH_SAT"/>
    <property type="match status" value="1"/>
</dbReference>
<dbReference type="Gene3D" id="2.160.10.10">
    <property type="entry name" value="Hexapeptide repeat proteins"/>
    <property type="match status" value="1"/>
</dbReference>
<dbReference type="InterPro" id="IPR042122">
    <property type="entry name" value="Ser_AcTrfase_N_sf"/>
</dbReference>
<keyword evidence="3 4" id="KW-0012">Acyltransferase</keyword>
<dbReference type="EC" id="2.3.1.30" evidence="4"/>
<comment type="caution">
    <text evidence="4">The sequence shown here is derived from an EMBL/GenBank/DDBJ whole genome shotgun (WGS) entry which is preliminary data.</text>
</comment>
<evidence type="ECO:0000256" key="3">
    <source>
        <dbReference type="ARBA" id="ARBA00023315"/>
    </source>
</evidence>
<evidence type="ECO:0000313" key="4">
    <source>
        <dbReference type="EMBL" id="MBB5349442.1"/>
    </source>
</evidence>
<organism evidence="4 5">
    <name type="scientific">Desulfoprunum benzoelyticum</name>
    <dbReference type="NCBI Taxonomy" id="1506996"/>
    <lineage>
        <taxon>Bacteria</taxon>
        <taxon>Pseudomonadati</taxon>
        <taxon>Thermodesulfobacteriota</taxon>
        <taxon>Desulfobulbia</taxon>
        <taxon>Desulfobulbales</taxon>
        <taxon>Desulfobulbaceae</taxon>
        <taxon>Desulfoprunum</taxon>
    </lineage>
</organism>
<dbReference type="Proteomes" id="UP000539642">
    <property type="component" value="Unassembled WGS sequence"/>
</dbReference>
<evidence type="ECO:0000313" key="5">
    <source>
        <dbReference type="Proteomes" id="UP000539642"/>
    </source>
</evidence>
<dbReference type="GO" id="GO:0008652">
    <property type="term" value="P:amino acid biosynthetic process"/>
    <property type="evidence" value="ECO:0007669"/>
    <property type="project" value="UniProtKB-KW"/>
</dbReference>
<dbReference type="InterPro" id="IPR045304">
    <property type="entry name" value="LbH_SAT"/>
</dbReference>
<dbReference type="GO" id="GO:0009001">
    <property type="term" value="F:serine O-acetyltransferase activity"/>
    <property type="evidence" value="ECO:0007669"/>
    <property type="project" value="UniProtKB-EC"/>
</dbReference>
<dbReference type="InterPro" id="IPR011004">
    <property type="entry name" value="Trimer_LpxA-like_sf"/>
</dbReference>
<keyword evidence="1" id="KW-0028">Amino-acid biosynthesis</keyword>
<dbReference type="SUPFAM" id="SSF51161">
    <property type="entry name" value="Trimeric LpxA-like enzymes"/>
    <property type="match status" value="1"/>
</dbReference>
<accession>A0A840UUH8</accession>
<name>A0A840UUH8_9BACT</name>
<evidence type="ECO:0000256" key="2">
    <source>
        <dbReference type="ARBA" id="ARBA00022679"/>
    </source>
</evidence>
<dbReference type="RefSeq" id="WP_183352236.1">
    <property type="nucleotide sequence ID" value="NZ_JACHEO010000026.1"/>
</dbReference>
<reference evidence="4 5" key="1">
    <citation type="submission" date="2020-08" db="EMBL/GenBank/DDBJ databases">
        <title>Genomic Encyclopedia of Type Strains, Phase IV (KMG-IV): sequencing the most valuable type-strain genomes for metagenomic binning, comparative biology and taxonomic classification.</title>
        <authorList>
            <person name="Goeker M."/>
        </authorList>
    </citation>
    <scope>NUCLEOTIDE SEQUENCE [LARGE SCALE GENOMIC DNA]</scope>
    <source>
        <strain evidence="4 5">DSM 28570</strain>
    </source>
</reference>
<dbReference type="EMBL" id="JACHEO010000026">
    <property type="protein sequence ID" value="MBB5349442.1"/>
    <property type="molecule type" value="Genomic_DNA"/>
</dbReference>
<keyword evidence="2 4" id="KW-0808">Transferase</keyword>
<dbReference type="PANTHER" id="PTHR42811">
    <property type="entry name" value="SERINE ACETYLTRANSFERASE"/>
    <property type="match status" value="1"/>
</dbReference>